<feature type="transmembrane region" description="Helical" evidence="3">
    <location>
        <begin position="542"/>
        <end position="564"/>
    </location>
</feature>
<evidence type="ECO:0000313" key="6">
    <source>
        <dbReference type="Proteomes" id="UP000003423"/>
    </source>
</evidence>
<feature type="transmembrane region" description="Helical" evidence="3">
    <location>
        <begin position="571"/>
        <end position="595"/>
    </location>
</feature>
<dbReference type="SUPFAM" id="SSF53448">
    <property type="entry name" value="Nucleotide-diphospho-sugar transferases"/>
    <property type="match status" value="1"/>
</dbReference>
<dbReference type="CDD" id="cd15489">
    <property type="entry name" value="PHD_SF"/>
    <property type="match status" value="1"/>
</dbReference>
<feature type="transmembrane region" description="Helical" evidence="3">
    <location>
        <begin position="139"/>
        <end position="159"/>
    </location>
</feature>
<feature type="transmembrane region" description="Helical" evidence="3">
    <location>
        <begin position="228"/>
        <end position="250"/>
    </location>
</feature>
<dbReference type="InterPro" id="IPR029044">
    <property type="entry name" value="Nucleotide-diphossugar_trans"/>
</dbReference>
<evidence type="ECO:0000313" key="5">
    <source>
        <dbReference type="EMBL" id="EIJ66728.1"/>
    </source>
</evidence>
<dbReference type="CDD" id="cd06423">
    <property type="entry name" value="CESA_like"/>
    <property type="match status" value="1"/>
</dbReference>
<dbReference type="PANTHER" id="PTHR43630:SF1">
    <property type="entry name" value="POLY-BETA-1,6-N-ACETYL-D-GLUCOSAMINE SYNTHASE"/>
    <property type="match status" value="1"/>
</dbReference>
<keyword evidence="3" id="KW-0472">Membrane</keyword>
<feature type="transmembrane region" description="Helical" evidence="3">
    <location>
        <begin position="165"/>
        <end position="185"/>
    </location>
</feature>
<dbReference type="Proteomes" id="UP000003423">
    <property type="component" value="Unassembled WGS sequence"/>
</dbReference>
<feature type="domain" description="Glycosyltransferase 2-like" evidence="4">
    <location>
        <begin position="268"/>
        <end position="428"/>
    </location>
</feature>
<dbReference type="RefSeq" id="WP_008297351.1">
    <property type="nucleotide sequence ID" value="NZ_AEXL02000024.1"/>
</dbReference>
<keyword evidence="3" id="KW-0812">Transmembrane</keyword>
<keyword evidence="2" id="KW-0808">Transferase</keyword>
<dbReference type="OrthoDB" id="43988at2157"/>
<dbReference type="EMBL" id="AEXL02000024">
    <property type="protein sequence ID" value="EIJ66728.1"/>
    <property type="molecule type" value="Genomic_DNA"/>
</dbReference>
<reference evidence="5 6" key="1">
    <citation type="journal article" date="2012" name="J. Bacteriol.">
        <title>Genome sequence of "Candidatus Nitrosopumilus salaria" BD31, an ammonia-oxidizing archaeon from the San Francisco Bay estuary.</title>
        <authorList>
            <person name="Mosier A.C."/>
            <person name="Allen E.E."/>
            <person name="Kim M."/>
            <person name="Ferriera S."/>
            <person name="Francis C.A."/>
        </authorList>
    </citation>
    <scope>NUCLEOTIDE SEQUENCE [LARGE SCALE GENOMIC DNA]</scope>
    <source>
        <strain evidence="5 6">BD31</strain>
    </source>
</reference>
<name>I3D4T5_9ARCH</name>
<evidence type="ECO:0000256" key="2">
    <source>
        <dbReference type="ARBA" id="ARBA00022679"/>
    </source>
</evidence>
<dbReference type="GO" id="GO:0016757">
    <property type="term" value="F:glycosyltransferase activity"/>
    <property type="evidence" value="ECO:0007669"/>
    <property type="project" value="UniProtKB-KW"/>
</dbReference>
<keyword evidence="3" id="KW-1133">Transmembrane helix</keyword>
<gene>
    <name evidence="5" type="ORF">BD31_I1218</name>
</gene>
<dbReference type="PANTHER" id="PTHR43630">
    <property type="entry name" value="POLY-BETA-1,6-N-ACETYL-D-GLUCOSAMINE SYNTHASE"/>
    <property type="match status" value="1"/>
</dbReference>
<accession>I3D4T5</accession>
<keyword evidence="1" id="KW-0328">Glycosyltransferase</keyword>
<feature type="transmembrane region" description="Helical" evidence="3">
    <location>
        <begin position="510"/>
        <end position="536"/>
    </location>
</feature>
<dbReference type="Pfam" id="PF00535">
    <property type="entry name" value="Glycos_transf_2"/>
    <property type="match status" value="1"/>
</dbReference>
<dbReference type="InterPro" id="IPR001173">
    <property type="entry name" value="Glyco_trans_2-like"/>
</dbReference>
<evidence type="ECO:0000259" key="4">
    <source>
        <dbReference type="Pfam" id="PF00535"/>
    </source>
</evidence>
<organism evidence="5 6">
    <name type="scientific">Candidatus Nitrosopumilus salarius BD31</name>
    <dbReference type="NCBI Taxonomy" id="859350"/>
    <lineage>
        <taxon>Archaea</taxon>
        <taxon>Nitrososphaerota</taxon>
        <taxon>Nitrososphaeria</taxon>
        <taxon>Nitrosopumilales</taxon>
        <taxon>Nitrosopumilaceae</taxon>
        <taxon>Nitrosopumilus</taxon>
    </lineage>
</organism>
<dbReference type="AlphaFoldDB" id="I3D4T5"/>
<sequence>MDKNSLIIKLSKAIEQSKGDWGRNHHILKRIRQNKEITNSDSMYLKRLLGIKIPMDVNSFESTSTRILKKNNSVFTNPNLIKCSTCGNEIKLDEKSSRCEEKWYHGNCIQLIADKSKNQPSNDEKLENKEKRRNGKDPIQLVITGIIFVFLCTSVYFILGPISMIAMSLGGAMTIYHIIGSRNKLYSKNIKSKRAPSIFLLFLLGSPFLIGGLIAYEGYTLLESPVRIILLWAMTISFWSTMLFVPMAVLSKYREDTQDDVKSYPKISIIIPAYNEEKVIKNTIEGLLETKYPKKEIILVDDGSTDKTLSIATQYKDQIKVLHKENGGKASALNYGLVYSTGEIIVIVDADTIIGRNSLKEIVKGFEINEHVAAVAGNIKVRNRMNWITKCQALEYITGIQIVRRAFDVFGSITIVPGALGAFKKSLLTEAGSYGKETIVEDFDQTIKLLKAGLITQGSSKATAYTEAPNTLKDFFAQRKRWYRGNIQVLKRHADALTNPRFGYLQRLSLPYLFLGMVITPIIGFTASINAILGVILGDGLYVLQVSLIFTIVHYLMCALAIRIDDEDPKLLWYAGFLVFGFKQIVDALLLKAIIEQLRNKKATWTSAKRIGV</sequence>
<dbReference type="PATRIC" id="fig|859350.6.peg.291"/>
<evidence type="ECO:0000256" key="3">
    <source>
        <dbReference type="SAM" id="Phobius"/>
    </source>
</evidence>
<feature type="transmembrane region" description="Helical" evidence="3">
    <location>
        <begin position="197"/>
        <end position="216"/>
    </location>
</feature>
<evidence type="ECO:0000256" key="1">
    <source>
        <dbReference type="ARBA" id="ARBA00022676"/>
    </source>
</evidence>
<keyword evidence="6" id="KW-1185">Reference proteome</keyword>
<dbReference type="Gene3D" id="3.90.550.10">
    <property type="entry name" value="Spore Coat Polysaccharide Biosynthesis Protein SpsA, Chain A"/>
    <property type="match status" value="1"/>
</dbReference>
<comment type="caution">
    <text evidence="5">The sequence shown here is derived from an EMBL/GenBank/DDBJ whole genome shotgun (WGS) entry which is preliminary data.</text>
</comment>
<proteinExistence type="predicted"/>
<protein>
    <submittedName>
        <fullName evidence="5">Chitin synthase</fullName>
    </submittedName>
</protein>